<evidence type="ECO:0000313" key="3">
    <source>
        <dbReference type="Proteomes" id="UP000504756"/>
    </source>
</evidence>
<keyword evidence="1" id="KW-1133">Transmembrane helix</keyword>
<keyword evidence="1" id="KW-0812">Transmembrane</keyword>
<evidence type="ECO:0008006" key="4">
    <source>
        <dbReference type="Google" id="ProtNLM"/>
    </source>
</evidence>
<evidence type="ECO:0000313" key="2">
    <source>
        <dbReference type="EMBL" id="GFO50766.1"/>
    </source>
</evidence>
<feature type="transmembrane region" description="Helical" evidence="1">
    <location>
        <begin position="14"/>
        <end position="30"/>
    </location>
</feature>
<name>A0A6L2ZSR4_9LACT</name>
<feature type="transmembrane region" description="Helical" evidence="1">
    <location>
        <begin position="35"/>
        <end position="54"/>
    </location>
</feature>
<dbReference type="Proteomes" id="UP000504756">
    <property type="component" value="Unassembled WGS sequence"/>
</dbReference>
<feature type="transmembrane region" description="Helical" evidence="1">
    <location>
        <begin position="60"/>
        <end position="79"/>
    </location>
</feature>
<dbReference type="AlphaFoldDB" id="A0A6L2ZSR4"/>
<evidence type="ECO:0000256" key="1">
    <source>
        <dbReference type="SAM" id="Phobius"/>
    </source>
</evidence>
<proteinExistence type="predicted"/>
<keyword evidence="1" id="KW-0472">Membrane</keyword>
<gene>
    <name evidence="2" type="ORF">ikelab_00410</name>
</gene>
<sequence>MVIFGNGIVNVKDFIPLAAVFMAGALLYTLRKYLVFNVLGAIISVIISALLIVLVPDSGYQFAAPFIMFIIFVIANKLPSPRWIMKNDLSYGVYLISFPIQQLIDFSLIRTHADIPFSVFFLLSSVISISLAYCSWSLVEAPSLEKLRKPTIHQVELSPKHISKRQYRRRAIHS</sequence>
<dbReference type="EMBL" id="BLXU01000001">
    <property type="protein sequence ID" value="GFO50766.1"/>
    <property type="molecule type" value="Genomic_DNA"/>
</dbReference>
<accession>A0A6L2ZSR4</accession>
<feature type="transmembrane region" description="Helical" evidence="1">
    <location>
        <begin position="115"/>
        <end position="139"/>
    </location>
</feature>
<reference evidence="2 3" key="1">
    <citation type="submission" date="2020-06" db="EMBL/GenBank/DDBJ databases">
        <title>Draft genome sequence of Lactic acid bacteria from Okinawan-style tofu.</title>
        <authorList>
            <person name="Takara I."/>
            <person name="Ikematsu S."/>
        </authorList>
    </citation>
    <scope>NUCLEOTIDE SEQUENCE [LARGE SCALE GENOMIC DNA]</scope>
    <source>
        <strain evidence="3">lg38</strain>
    </source>
</reference>
<comment type="caution">
    <text evidence="2">The sequence shown here is derived from an EMBL/GenBank/DDBJ whole genome shotgun (WGS) entry which is preliminary data.</text>
</comment>
<protein>
    <recommendedName>
        <fullName evidence="4">Acyltransferase</fullName>
    </recommendedName>
</protein>
<organism evidence="2 3">
    <name type="scientific">Lactococcus garvieae</name>
    <dbReference type="NCBI Taxonomy" id="1363"/>
    <lineage>
        <taxon>Bacteria</taxon>
        <taxon>Bacillati</taxon>
        <taxon>Bacillota</taxon>
        <taxon>Bacilli</taxon>
        <taxon>Lactobacillales</taxon>
        <taxon>Streptococcaceae</taxon>
        <taxon>Lactococcus</taxon>
    </lineage>
</organism>